<name>A0ABX4XR77_9LIST</name>
<evidence type="ECO:0000256" key="1">
    <source>
        <dbReference type="SAM" id="Phobius"/>
    </source>
</evidence>
<keyword evidence="1" id="KW-0812">Transmembrane</keyword>
<protein>
    <recommendedName>
        <fullName evidence="4">DUF1433 domain-containing protein</fullName>
    </recommendedName>
</protein>
<feature type="transmembrane region" description="Helical" evidence="1">
    <location>
        <begin position="7"/>
        <end position="27"/>
    </location>
</feature>
<evidence type="ECO:0000313" key="3">
    <source>
        <dbReference type="Proteomes" id="UP000236500"/>
    </source>
</evidence>
<dbReference type="InterPro" id="IPR009881">
    <property type="entry name" value="DUF1433"/>
</dbReference>
<evidence type="ECO:0008006" key="4">
    <source>
        <dbReference type="Google" id="ProtNLM"/>
    </source>
</evidence>
<comment type="caution">
    <text evidence="2">The sequence shown here is derived from an EMBL/GenBank/DDBJ whole genome shotgun (WGS) entry which is preliminary data.</text>
</comment>
<keyword evidence="1" id="KW-1133">Transmembrane helix</keyword>
<organism evidence="2 3">
    <name type="scientific">Listeria newyorkensis</name>
    <dbReference type="NCBI Taxonomy" id="1497681"/>
    <lineage>
        <taxon>Bacteria</taxon>
        <taxon>Bacillati</taxon>
        <taxon>Bacillota</taxon>
        <taxon>Bacilli</taxon>
        <taxon>Bacillales</taxon>
        <taxon>Listeriaceae</taxon>
        <taxon>Listeria</taxon>
    </lineage>
</organism>
<accession>A0ABX4XR77</accession>
<dbReference type="EMBL" id="MPDH01000002">
    <property type="protein sequence ID" value="PNP94278.1"/>
    <property type="molecule type" value="Genomic_DNA"/>
</dbReference>
<evidence type="ECO:0000313" key="2">
    <source>
        <dbReference type="EMBL" id="PNP94278.1"/>
    </source>
</evidence>
<gene>
    <name evidence="2" type="ORF">BMT55_01970</name>
</gene>
<dbReference type="Pfam" id="PF07252">
    <property type="entry name" value="DUF1433"/>
    <property type="match status" value="1"/>
</dbReference>
<keyword evidence="1" id="KW-0472">Membrane</keyword>
<keyword evidence="3" id="KW-1185">Reference proteome</keyword>
<reference evidence="2 3" key="1">
    <citation type="submission" date="2016-11" db="EMBL/GenBank/DDBJ databases">
        <title>Whole Genome Sequence of Listeria newyorkensis.</title>
        <authorList>
            <person name="Frink S."/>
            <person name="Morales C."/>
            <person name="Kiang D."/>
        </authorList>
    </citation>
    <scope>NUCLEOTIDE SEQUENCE [LARGE SCALE GENOMIC DNA]</scope>
    <source>
        <strain evidence="2 3">F1604011-044</strain>
    </source>
</reference>
<sequence length="137" mass="15346">MKTKTKIIIASIGIILLLTITGGALIVKQEVTKKENAALEADKKLMAEEKPRIEKYLVYNYENIKSVTLTKVDYNPTGIPHILGYVNGDKELSFDAGIYDDHFETALDATGDRFPHTKLPGHETLTVTEIEKLEKEQ</sequence>
<dbReference type="Gene3D" id="3.10.450.130">
    <property type="entry name" value="folded 79 residue fragment of lin0334 like domains"/>
    <property type="match status" value="1"/>
</dbReference>
<proteinExistence type="predicted"/>
<dbReference type="Proteomes" id="UP000236500">
    <property type="component" value="Unassembled WGS sequence"/>
</dbReference>